<organism evidence="1 2">
    <name type="scientific">Paraferrimonas sedimenticola</name>
    <dbReference type="NCBI Taxonomy" id="375674"/>
    <lineage>
        <taxon>Bacteria</taxon>
        <taxon>Pseudomonadati</taxon>
        <taxon>Pseudomonadota</taxon>
        <taxon>Gammaproteobacteria</taxon>
        <taxon>Alteromonadales</taxon>
        <taxon>Ferrimonadaceae</taxon>
        <taxon>Paraferrimonas</taxon>
    </lineage>
</organism>
<dbReference type="AlphaFoldDB" id="A0AA37RVI9"/>
<reference evidence="1" key="2">
    <citation type="submission" date="2023-01" db="EMBL/GenBank/DDBJ databases">
        <title>Draft genome sequence of Paraferrimonas sedimenticola strain NBRC 101628.</title>
        <authorList>
            <person name="Sun Q."/>
            <person name="Mori K."/>
        </authorList>
    </citation>
    <scope>NUCLEOTIDE SEQUENCE</scope>
    <source>
        <strain evidence="1">NBRC 101628</strain>
    </source>
</reference>
<reference evidence="1" key="1">
    <citation type="journal article" date="2014" name="Int. J. Syst. Evol. Microbiol.">
        <title>Complete genome sequence of Corynebacterium casei LMG S-19264T (=DSM 44701T), isolated from a smear-ripened cheese.</title>
        <authorList>
            <consortium name="US DOE Joint Genome Institute (JGI-PGF)"/>
            <person name="Walter F."/>
            <person name="Albersmeier A."/>
            <person name="Kalinowski J."/>
            <person name="Ruckert C."/>
        </authorList>
    </citation>
    <scope>NUCLEOTIDE SEQUENCE</scope>
    <source>
        <strain evidence="1">NBRC 101628</strain>
    </source>
</reference>
<evidence type="ECO:0000313" key="1">
    <source>
        <dbReference type="EMBL" id="GLP95347.1"/>
    </source>
</evidence>
<dbReference type="RefSeq" id="WP_169903047.1">
    <property type="nucleotide sequence ID" value="NZ_BSNC01000002.1"/>
</dbReference>
<dbReference type="EMBL" id="BSNC01000002">
    <property type="protein sequence ID" value="GLP95347.1"/>
    <property type="molecule type" value="Genomic_DNA"/>
</dbReference>
<gene>
    <name evidence="1" type="ORF">GCM10007895_06530</name>
</gene>
<evidence type="ECO:0000313" key="2">
    <source>
        <dbReference type="Proteomes" id="UP001161422"/>
    </source>
</evidence>
<protein>
    <submittedName>
        <fullName evidence="1">Uncharacterized protein</fullName>
    </submittedName>
</protein>
<accession>A0AA37RVI9</accession>
<keyword evidence="2" id="KW-1185">Reference proteome</keyword>
<name>A0AA37RVI9_9GAMM</name>
<dbReference type="Proteomes" id="UP001161422">
    <property type="component" value="Unassembled WGS sequence"/>
</dbReference>
<proteinExistence type="predicted"/>
<sequence length="55" mass="6311">METKQTKETFYIARVGTTTDWEYGTFKNGTYTPVKRVGSYQEALALAEAREKQTD</sequence>
<comment type="caution">
    <text evidence="1">The sequence shown here is derived from an EMBL/GenBank/DDBJ whole genome shotgun (WGS) entry which is preliminary data.</text>
</comment>